<reference evidence="2 3" key="1">
    <citation type="submission" date="2023-04" db="EMBL/GenBank/DDBJ databases">
        <title>Marinobulbifer ophiurae gen. nov., sp. Nov., isolate from tissue of brittle star Ophioplocus japonicus.</title>
        <authorList>
            <person name="Kawano K."/>
            <person name="Sawayama S."/>
            <person name="Nakagawa S."/>
        </authorList>
    </citation>
    <scope>NUCLEOTIDE SEQUENCE [LARGE SCALE GENOMIC DNA]</scope>
    <source>
        <strain evidence="2 3">NKW57</strain>
    </source>
</reference>
<dbReference type="Proteomes" id="UP001224392">
    <property type="component" value="Unassembled WGS sequence"/>
</dbReference>
<accession>A0ABQ6LYX6</accession>
<dbReference type="InterPro" id="IPR029063">
    <property type="entry name" value="SAM-dependent_MTases_sf"/>
</dbReference>
<organism evidence="2 3">
    <name type="scientific">Biformimicrobium ophioploci</name>
    <dbReference type="NCBI Taxonomy" id="3036711"/>
    <lineage>
        <taxon>Bacteria</taxon>
        <taxon>Pseudomonadati</taxon>
        <taxon>Pseudomonadota</taxon>
        <taxon>Gammaproteobacteria</taxon>
        <taxon>Cellvibrionales</taxon>
        <taxon>Microbulbiferaceae</taxon>
        <taxon>Biformimicrobium</taxon>
    </lineage>
</organism>
<evidence type="ECO:0000313" key="2">
    <source>
        <dbReference type="EMBL" id="GMG87271.1"/>
    </source>
</evidence>
<proteinExistence type="predicted"/>
<keyword evidence="3" id="KW-1185">Reference proteome</keyword>
<name>A0ABQ6LYX6_9GAMM</name>
<evidence type="ECO:0000259" key="1">
    <source>
        <dbReference type="Pfam" id="PF08241"/>
    </source>
</evidence>
<dbReference type="SUPFAM" id="SSF53335">
    <property type="entry name" value="S-adenosyl-L-methionine-dependent methyltransferases"/>
    <property type="match status" value="1"/>
</dbReference>
<dbReference type="Pfam" id="PF08241">
    <property type="entry name" value="Methyltransf_11"/>
    <property type="match status" value="1"/>
</dbReference>
<dbReference type="InterPro" id="IPR013216">
    <property type="entry name" value="Methyltransf_11"/>
</dbReference>
<feature type="domain" description="Methyltransferase type 11" evidence="1">
    <location>
        <begin position="58"/>
        <end position="147"/>
    </location>
</feature>
<protein>
    <recommendedName>
        <fullName evidence="1">Methyltransferase type 11 domain-containing protein</fullName>
    </recommendedName>
</protein>
<gene>
    <name evidence="2" type="ORF">MNKW57_15920</name>
</gene>
<dbReference type="RefSeq" id="WP_285763905.1">
    <property type="nucleotide sequence ID" value="NZ_BSYJ01000003.1"/>
</dbReference>
<dbReference type="EMBL" id="BSYJ01000003">
    <property type="protein sequence ID" value="GMG87271.1"/>
    <property type="molecule type" value="Genomic_DNA"/>
</dbReference>
<comment type="caution">
    <text evidence="2">The sequence shown here is derived from an EMBL/GenBank/DDBJ whole genome shotgun (WGS) entry which is preliminary data.</text>
</comment>
<evidence type="ECO:0000313" key="3">
    <source>
        <dbReference type="Proteomes" id="UP001224392"/>
    </source>
</evidence>
<dbReference type="Gene3D" id="3.40.50.150">
    <property type="entry name" value="Vaccinia Virus protein VP39"/>
    <property type="match status" value="1"/>
</dbReference>
<sequence>MPVLDHRTDWDHYWRGLAASGGQPPQSGVSDPALARFWAQQIAATPSTSSATPVWADICCGDDSPLLQHAAPPSLKPDLVLIDYSGFALKKLKHNQLHAHCVQASAHQLPLPENSCDLIISQFGIEYAGKDTLPLVAMALKPSGKLVALMHKADGLIYQESQQSLAAILALLQGSCLRQARKAFEYGFKSLSGGNRALVKKANKTMAPAIEELKSILAKQGPHAAGGLLQQVARDMAYMFQRIPNYDPASIFNWFDGLKLELKSFAGRNRSMMTAALDEQDLTLLDDLLPGDFSYSFEPFLFTEHNEAAAWQVEIERTTDRA</sequence>